<dbReference type="PANTHER" id="PTHR33164:SF43">
    <property type="entry name" value="HTH-TYPE TRANSCRIPTIONAL REPRESSOR YETL"/>
    <property type="match status" value="1"/>
</dbReference>
<dbReference type="SUPFAM" id="SSF46785">
    <property type="entry name" value="Winged helix' DNA-binding domain"/>
    <property type="match status" value="1"/>
</dbReference>
<dbReference type="InterPro" id="IPR036388">
    <property type="entry name" value="WH-like_DNA-bd_sf"/>
</dbReference>
<evidence type="ECO:0000256" key="1">
    <source>
        <dbReference type="ARBA" id="ARBA00023125"/>
    </source>
</evidence>
<dbReference type="PRINTS" id="PR00598">
    <property type="entry name" value="HTHMARR"/>
</dbReference>
<dbReference type="Gene3D" id="1.10.10.10">
    <property type="entry name" value="Winged helix-like DNA-binding domain superfamily/Winged helix DNA-binding domain"/>
    <property type="match status" value="1"/>
</dbReference>
<keyword evidence="1" id="KW-0238">DNA-binding</keyword>
<evidence type="ECO:0000313" key="3">
    <source>
        <dbReference type="EMBL" id="MFB5679831.1"/>
    </source>
</evidence>
<evidence type="ECO:0000313" key="4">
    <source>
        <dbReference type="Proteomes" id="UP001580407"/>
    </source>
</evidence>
<dbReference type="RefSeq" id="WP_375523661.1">
    <property type="nucleotide sequence ID" value="NZ_JBHILM010000002.1"/>
</dbReference>
<organism evidence="3 4">
    <name type="scientific">Paenibacillus terreus</name>
    <dbReference type="NCBI Taxonomy" id="1387834"/>
    <lineage>
        <taxon>Bacteria</taxon>
        <taxon>Bacillati</taxon>
        <taxon>Bacillota</taxon>
        <taxon>Bacilli</taxon>
        <taxon>Bacillales</taxon>
        <taxon>Paenibacillaceae</taxon>
        <taxon>Paenibacillus</taxon>
    </lineage>
</organism>
<name>A0ABV5B2E6_9BACL</name>
<reference evidence="3 4" key="1">
    <citation type="submission" date="2024-09" db="EMBL/GenBank/DDBJ databases">
        <authorList>
            <person name="Ruan L."/>
        </authorList>
    </citation>
    <scope>NUCLEOTIDE SEQUENCE [LARGE SCALE GENOMIC DNA]</scope>
    <source>
        <strain evidence="3 4">D33</strain>
    </source>
</reference>
<protein>
    <submittedName>
        <fullName evidence="3">MarR family winged helix-turn-helix transcriptional regulator</fullName>
    </submittedName>
</protein>
<sequence length="154" mass="17801">MDDKHEIYRIVQSFRQVNKALFQVFWHSDLQLELTSVQYLVLSILHERPDIGLAELAKLANMGSSTMSGVVERLCKGGYITRARLMNDRRSLTLKLTAEGEAVRERIDTLWMERVSSILEIPRADLDFTLQVHQQIVQKLQEKGMTQREQSPNC</sequence>
<accession>A0ABV5B2E6</accession>
<dbReference type="InterPro" id="IPR036390">
    <property type="entry name" value="WH_DNA-bd_sf"/>
</dbReference>
<dbReference type="EMBL" id="JBHILM010000002">
    <property type="protein sequence ID" value="MFB5679831.1"/>
    <property type="molecule type" value="Genomic_DNA"/>
</dbReference>
<proteinExistence type="predicted"/>
<evidence type="ECO:0000259" key="2">
    <source>
        <dbReference type="PROSITE" id="PS50995"/>
    </source>
</evidence>
<dbReference type="InterPro" id="IPR039422">
    <property type="entry name" value="MarR/SlyA-like"/>
</dbReference>
<dbReference type="Pfam" id="PF01047">
    <property type="entry name" value="MarR"/>
    <property type="match status" value="1"/>
</dbReference>
<comment type="caution">
    <text evidence="3">The sequence shown here is derived from an EMBL/GenBank/DDBJ whole genome shotgun (WGS) entry which is preliminary data.</text>
</comment>
<dbReference type="PANTHER" id="PTHR33164">
    <property type="entry name" value="TRANSCRIPTIONAL REGULATOR, MARR FAMILY"/>
    <property type="match status" value="1"/>
</dbReference>
<dbReference type="InterPro" id="IPR000835">
    <property type="entry name" value="HTH_MarR-typ"/>
</dbReference>
<keyword evidence="4" id="KW-1185">Reference proteome</keyword>
<dbReference type="Proteomes" id="UP001580407">
    <property type="component" value="Unassembled WGS sequence"/>
</dbReference>
<dbReference type="SMART" id="SM00347">
    <property type="entry name" value="HTH_MARR"/>
    <property type="match status" value="1"/>
</dbReference>
<dbReference type="PROSITE" id="PS50995">
    <property type="entry name" value="HTH_MARR_2"/>
    <property type="match status" value="1"/>
</dbReference>
<gene>
    <name evidence="3" type="ORF">ACE3NQ_02725</name>
</gene>
<feature type="domain" description="HTH marR-type" evidence="2">
    <location>
        <begin position="1"/>
        <end position="142"/>
    </location>
</feature>